<keyword evidence="6" id="KW-1185">Reference proteome</keyword>
<dbReference type="Gene3D" id="3.40.1410.10">
    <property type="entry name" value="Chorismate lyase-like"/>
    <property type="match status" value="1"/>
</dbReference>
<dbReference type="InterPro" id="IPR050679">
    <property type="entry name" value="Bact_HTH_transcr_reg"/>
</dbReference>
<dbReference type="InterPro" id="IPR000524">
    <property type="entry name" value="Tscrpt_reg_HTH_GntR"/>
</dbReference>
<keyword evidence="2" id="KW-0238">DNA-binding</keyword>
<proteinExistence type="predicted"/>
<gene>
    <name evidence="5" type="ORF">L602_006300000060</name>
</gene>
<evidence type="ECO:0000256" key="1">
    <source>
        <dbReference type="ARBA" id="ARBA00023015"/>
    </source>
</evidence>
<dbReference type="GO" id="GO:0003677">
    <property type="term" value="F:DNA binding"/>
    <property type="evidence" value="ECO:0007669"/>
    <property type="project" value="UniProtKB-KW"/>
</dbReference>
<evidence type="ECO:0000313" key="6">
    <source>
        <dbReference type="Proteomes" id="UP000318141"/>
    </source>
</evidence>
<evidence type="ECO:0000259" key="4">
    <source>
        <dbReference type="PROSITE" id="PS50949"/>
    </source>
</evidence>
<dbReference type="InterPro" id="IPR036388">
    <property type="entry name" value="WH-like_DNA-bd_sf"/>
</dbReference>
<dbReference type="InterPro" id="IPR036390">
    <property type="entry name" value="WH_DNA-bd_sf"/>
</dbReference>
<name>A0A562B2Z5_9BURK</name>
<evidence type="ECO:0000256" key="3">
    <source>
        <dbReference type="ARBA" id="ARBA00023163"/>
    </source>
</evidence>
<keyword evidence="3" id="KW-0804">Transcription</keyword>
<dbReference type="Pfam" id="PF00392">
    <property type="entry name" value="GntR"/>
    <property type="match status" value="1"/>
</dbReference>
<dbReference type="Pfam" id="PF07702">
    <property type="entry name" value="UTRA"/>
    <property type="match status" value="1"/>
</dbReference>
<dbReference type="InterPro" id="IPR028978">
    <property type="entry name" value="Chorismate_lyase_/UTRA_dom_sf"/>
</dbReference>
<sequence>MSDSTTPTSALTGAASTPFSTDLLSRSRQPVYLQLATIFRRQIESGAWRRGDRLPSLEALCREYGVARMTMHQALSVLDGEGLLARERGRGTFVKGTAPQRRQLRLPVTWDQAVAVGEQLGTEALVEASGSVPLPDTLGMPCEAARAPAYHFLRRLHRVDGRPFAVGEVYIEESVFARDPDAFRRSASVPVLDRFPDLQVSSARQRLSILAAGADSAAALALPVGAPVAELRRHACVDGVIVYYARIEFPTEYVCLDFDLLEPGAPPQPDSDSSVS</sequence>
<dbReference type="SMART" id="SM00345">
    <property type="entry name" value="HTH_GNTR"/>
    <property type="match status" value="1"/>
</dbReference>
<dbReference type="SUPFAM" id="SSF64288">
    <property type="entry name" value="Chorismate lyase-like"/>
    <property type="match status" value="1"/>
</dbReference>
<reference evidence="5 6" key="1">
    <citation type="submission" date="2019-07" db="EMBL/GenBank/DDBJ databases">
        <title>Genome sequencing of lignin-degrading bacterial isolates.</title>
        <authorList>
            <person name="Gladden J."/>
        </authorList>
    </citation>
    <scope>NUCLEOTIDE SEQUENCE [LARGE SCALE GENOMIC DNA]</scope>
    <source>
        <strain evidence="5 6">J11</strain>
    </source>
</reference>
<dbReference type="PRINTS" id="PR00035">
    <property type="entry name" value="HTHGNTR"/>
</dbReference>
<dbReference type="PANTHER" id="PTHR44846">
    <property type="entry name" value="MANNOSYL-D-GLYCERATE TRANSPORT/METABOLISM SYSTEM REPRESSOR MNGR-RELATED"/>
    <property type="match status" value="1"/>
</dbReference>
<dbReference type="CDD" id="cd07377">
    <property type="entry name" value="WHTH_GntR"/>
    <property type="match status" value="1"/>
</dbReference>
<dbReference type="EMBL" id="VLJN01000060">
    <property type="protein sequence ID" value="TWG79483.1"/>
    <property type="molecule type" value="Genomic_DNA"/>
</dbReference>
<dbReference type="GO" id="GO:0045892">
    <property type="term" value="P:negative regulation of DNA-templated transcription"/>
    <property type="evidence" value="ECO:0007669"/>
    <property type="project" value="TreeGrafter"/>
</dbReference>
<organism evidence="5 6">
    <name type="scientific">Cupriavidus gilardii J11</name>
    <dbReference type="NCBI Taxonomy" id="936133"/>
    <lineage>
        <taxon>Bacteria</taxon>
        <taxon>Pseudomonadati</taxon>
        <taxon>Pseudomonadota</taxon>
        <taxon>Betaproteobacteria</taxon>
        <taxon>Burkholderiales</taxon>
        <taxon>Burkholderiaceae</taxon>
        <taxon>Cupriavidus</taxon>
    </lineage>
</organism>
<dbReference type="InterPro" id="IPR011663">
    <property type="entry name" value="UTRA"/>
</dbReference>
<evidence type="ECO:0000313" key="5">
    <source>
        <dbReference type="EMBL" id="TWG79483.1"/>
    </source>
</evidence>
<protein>
    <submittedName>
        <fullName evidence="5">GntR family transcriptional regulator</fullName>
    </submittedName>
</protein>
<dbReference type="SMART" id="SM00866">
    <property type="entry name" value="UTRA"/>
    <property type="match status" value="1"/>
</dbReference>
<dbReference type="PANTHER" id="PTHR44846:SF17">
    <property type="entry name" value="GNTR-FAMILY TRANSCRIPTIONAL REGULATOR"/>
    <property type="match status" value="1"/>
</dbReference>
<dbReference type="PROSITE" id="PS50949">
    <property type="entry name" value="HTH_GNTR"/>
    <property type="match status" value="1"/>
</dbReference>
<dbReference type="SUPFAM" id="SSF46785">
    <property type="entry name" value="Winged helix' DNA-binding domain"/>
    <property type="match status" value="1"/>
</dbReference>
<dbReference type="GO" id="GO:0003700">
    <property type="term" value="F:DNA-binding transcription factor activity"/>
    <property type="evidence" value="ECO:0007669"/>
    <property type="project" value="InterPro"/>
</dbReference>
<accession>A0A562B2Z5</accession>
<evidence type="ECO:0000256" key="2">
    <source>
        <dbReference type="ARBA" id="ARBA00023125"/>
    </source>
</evidence>
<dbReference type="Proteomes" id="UP000318141">
    <property type="component" value="Unassembled WGS sequence"/>
</dbReference>
<comment type="caution">
    <text evidence="5">The sequence shown here is derived from an EMBL/GenBank/DDBJ whole genome shotgun (WGS) entry which is preliminary data.</text>
</comment>
<dbReference type="Gene3D" id="1.10.10.10">
    <property type="entry name" value="Winged helix-like DNA-binding domain superfamily/Winged helix DNA-binding domain"/>
    <property type="match status" value="1"/>
</dbReference>
<feature type="domain" description="HTH gntR-type" evidence="4">
    <location>
        <begin position="29"/>
        <end position="97"/>
    </location>
</feature>
<dbReference type="AlphaFoldDB" id="A0A562B2Z5"/>
<keyword evidence="1" id="KW-0805">Transcription regulation</keyword>
<dbReference type="OrthoDB" id="8582866at2"/>